<feature type="transmembrane region" description="Helical" evidence="1">
    <location>
        <begin position="117"/>
        <end position="137"/>
    </location>
</feature>
<reference evidence="2 3" key="1">
    <citation type="journal article" date="2016" name="Nat. Commun.">
        <title>Thousands of microbial genomes shed light on interconnected biogeochemical processes in an aquifer system.</title>
        <authorList>
            <person name="Anantharaman K."/>
            <person name="Brown C.T."/>
            <person name="Hug L.A."/>
            <person name="Sharon I."/>
            <person name="Castelle C.J."/>
            <person name="Probst A.J."/>
            <person name="Thomas B.C."/>
            <person name="Singh A."/>
            <person name="Wilkins M.J."/>
            <person name="Karaoz U."/>
            <person name="Brodie E.L."/>
            <person name="Williams K.H."/>
            <person name="Hubbard S.S."/>
            <person name="Banfield J.F."/>
        </authorList>
    </citation>
    <scope>NUCLEOTIDE SEQUENCE [LARGE SCALE GENOMIC DNA]</scope>
</reference>
<accession>A0A1F6UXT7</accession>
<organism evidence="2 3">
    <name type="scientific">Candidatus Nomurabacteria bacterium RIFCSPHIGHO2_01_FULL_39_9</name>
    <dbReference type="NCBI Taxonomy" id="1801735"/>
    <lineage>
        <taxon>Bacteria</taxon>
        <taxon>Candidatus Nomuraibacteriota</taxon>
    </lineage>
</organism>
<evidence type="ECO:0000313" key="2">
    <source>
        <dbReference type="EMBL" id="OGI62235.1"/>
    </source>
</evidence>
<proteinExistence type="predicted"/>
<keyword evidence="1" id="KW-1133">Transmembrane helix</keyword>
<feature type="transmembrane region" description="Helical" evidence="1">
    <location>
        <begin position="89"/>
        <end position="110"/>
    </location>
</feature>
<comment type="caution">
    <text evidence="2">The sequence shown here is derived from an EMBL/GenBank/DDBJ whole genome shotgun (WGS) entry which is preliminary data.</text>
</comment>
<feature type="transmembrane region" description="Helical" evidence="1">
    <location>
        <begin position="157"/>
        <end position="177"/>
    </location>
</feature>
<keyword evidence="1" id="KW-0812">Transmembrane</keyword>
<keyword evidence="1" id="KW-0472">Membrane</keyword>
<evidence type="ECO:0000256" key="1">
    <source>
        <dbReference type="SAM" id="Phobius"/>
    </source>
</evidence>
<protein>
    <submittedName>
        <fullName evidence="2">Uncharacterized protein</fullName>
    </submittedName>
</protein>
<dbReference type="AlphaFoldDB" id="A0A1F6UXT7"/>
<dbReference type="EMBL" id="MFTL01000001">
    <property type="protein sequence ID" value="OGI62235.1"/>
    <property type="molecule type" value="Genomic_DNA"/>
</dbReference>
<dbReference type="Proteomes" id="UP000182253">
    <property type="component" value="Unassembled WGS sequence"/>
</dbReference>
<gene>
    <name evidence="2" type="ORF">A2645_01405</name>
</gene>
<dbReference type="STRING" id="1801735.A2645_01405"/>
<name>A0A1F6UXT7_9BACT</name>
<evidence type="ECO:0000313" key="3">
    <source>
        <dbReference type="Proteomes" id="UP000182253"/>
    </source>
</evidence>
<sequence>MDIFAHALWANAGARKLNQIADKKGNQKFSIAWTTFWGIFPDLFAFSWPFALRIFAVLSGSLALSNFFQRPPIAEESAFQNGFAVVGNLYPYSHSLIIFAAVFLIVWLIYRRPRFELLGWGLHILIDIFSHSIQFYPTPFLFPISDWRFPYGVAWSGQIFMIINYSLLLIVFLYFAISKIRRKNNARSNKVQDL</sequence>